<accession>A0ACC0W1E7</accession>
<proteinExistence type="predicted"/>
<sequence>MGKIYVEGVGEVQEAIDICDIAVALSYTISGRVLSSERPGHFMMERYNPLMGHVGLVTAFNFPCAVLFSNAALSLVWRFKSPLSRFRIHRWRAPRLLLTCWSLTVNIFV</sequence>
<reference evidence="1 2" key="1">
    <citation type="journal article" date="2022" name="bioRxiv">
        <title>The genome of the oomycete Peronosclerospora sorghi, a cosmopolitan pathogen of maize and sorghum, is inflated with dispersed pseudogenes.</title>
        <authorList>
            <person name="Fletcher K."/>
            <person name="Martin F."/>
            <person name="Isakeit T."/>
            <person name="Cavanaugh K."/>
            <person name="Magill C."/>
            <person name="Michelmore R."/>
        </authorList>
    </citation>
    <scope>NUCLEOTIDE SEQUENCE [LARGE SCALE GENOMIC DNA]</scope>
    <source>
        <strain evidence="1">P6</strain>
    </source>
</reference>
<keyword evidence="2" id="KW-1185">Reference proteome</keyword>
<organism evidence="1 2">
    <name type="scientific">Peronosclerospora sorghi</name>
    <dbReference type="NCBI Taxonomy" id="230839"/>
    <lineage>
        <taxon>Eukaryota</taxon>
        <taxon>Sar</taxon>
        <taxon>Stramenopiles</taxon>
        <taxon>Oomycota</taxon>
        <taxon>Peronosporomycetes</taxon>
        <taxon>Peronosporales</taxon>
        <taxon>Peronosporaceae</taxon>
        <taxon>Peronosclerospora</taxon>
    </lineage>
</organism>
<evidence type="ECO:0000313" key="1">
    <source>
        <dbReference type="EMBL" id="KAI9912577.1"/>
    </source>
</evidence>
<comment type="caution">
    <text evidence="1">The sequence shown here is derived from an EMBL/GenBank/DDBJ whole genome shotgun (WGS) entry which is preliminary data.</text>
</comment>
<name>A0ACC0W1E7_9STRA</name>
<evidence type="ECO:0000313" key="2">
    <source>
        <dbReference type="Proteomes" id="UP001163321"/>
    </source>
</evidence>
<protein>
    <submittedName>
        <fullName evidence="1">Uncharacterized protein</fullName>
    </submittedName>
</protein>
<gene>
    <name evidence="1" type="ORF">PsorP6_004862</name>
</gene>
<dbReference type="Proteomes" id="UP001163321">
    <property type="component" value="Chromosome 4"/>
</dbReference>
<dbReference type="EMBL" id="CM047583">
    <property type="protein sequence ID" value="KAI9912577.1"/>
    <property type="molecule type" value="Genomic_DNA"/>
</dbReference>